<name>A0AB37E2C1_BACCE</name>
<dbReference type="EMBL" id="CP028014">
    <property type="protein sequence ID" value="QHV47686.1"/>
    <property type="molecule type" value="Genomic_DNA"/>
</dbReference>
<dbReference type="AlphaFoldDB" id="A0AB37E2C1"/>
<dbReference type="Proteomes" id="UP000464780">
    <property type="component" value="Plasmid pSGAir0260_3"/>
</dbReference>
<proteinExistence type="predicted"/>
<evidence type="ECO:0008006" key="3">
    <source>
        <dbReference type="Google" id="ProtNLM"/>
    </source>
</evidence>
<geneLocation type="plasmid" evidence="1 2">
    <name>pSGAir0260_3</name>
</geneLocation>
<gene>
    <name evidence="1" type="ORF">C1N66_32350</name>
</gene>
<dbReference type="RefSeq" id="WP_012552782.1">
    <property type="nucleotide sequence ID" value="NZ_CP028014.2"/>
</dbReference>
<sequence length="72" mass="8124">MNKLGIKLFLEKAKLGANIVICYLEQNESERVSGEIVELDEKSITVKCHLFGTVFSNVEVPFKNIWSHSLEG</sequence>
<evidence type="ECO:0000313" key="2">
    <source>
        <dbReference type="Proteomes" id="UP000464780"/>
    </source>
</evidence>
<accession>A0AB37E2C1</accession>
<protein>
    <recommendedName>
        <fullName evidence="3">Group-specific protein</fullName>
    </recommendedName>
</protein>
<organism evidence="1 2">
    <name type="scientific">Bacillus cereus</name>
    <dbReference type="NCBI Taxonomy" id="1396"/>
    <lineage>
        <taxon>Bacteria</taxon>
        <taxon>Bacillati</taxon>
        <taxon>Bacillota</taxon>
        <taxon>Bacilli</taxon>
        <taxon>Bacillales</taxon>
        <taxon>Bacillaceae</taxon>
        <taxon>Bacillus</taxon>
        <taxon>Bacillus cereus group</taxon>
    </lineage>
</organism>
<keyword evidence="1" id="KW-0614">Plasmid</keyword>
<reference evidence="1 2" key="1">
    <citation type="submission" date="2018-03" db="EMBL/GenBank/DDBJ databases">
        <title>The complete genome of bacterial strain SGAir0260.</title>
        <authorList>
            <person name="Schuster S.C."/>
        </authorList>
    </citation>
    <scope>NUCLEOTIDE SEQUENCE [LARGE SCALE GENOMIC DNA]</scope>
    <source>
        <strain evidence="1 2">SGAir0260</strain>
        <plasmid evidence="1 2">pSGAir0260_3</plasmid>
    </source>
</reference>
<evidence type="ECO:0000313" key="1">
    <source>
        <dbReference type="EMBL" id="QHV47686.1"/>
    </source>
</evidence>